<dbReference type="EMBL" id="PQWO01000002">
    <property type="protein sequence ID" value="PZD74749.1"/>
    <property type="molecule type" value="Genomic_DNA"/>
</dbReference>
<feature type="coiled-coil region" evidence="6">
    <location>
        <begin position="123"/>
        <end position="161"/>
    </location>
</feature>
<evidence type="ECO:0000256" key="6">
    <source>
        <dbReference type="SAM" id="Coils"/>
    </source>
</evidence>
<evidence type="ECO:0000313" key="9">
    <source>
        <dbReference type="Proteomes" id="UP000248857"/>
    </source>
</evidence>
<keyword evidence="9" id="KW-1185">Reference proteome</keyword>
<dbReference type="InterPro" id="IPR039420">
    <property type="entry name" value="WalR-like"/>
</dbReference>
<dbReference type="GO" id="GO:0005829">
    <property type="term" value="C:cytosol"/>
    <property type="evidence" value="ECO:0007669"/>
    <property type="project" value="TreeGrafter"/>
</dbReference>
<evidence type="ECO:0000256" key="5">
    <source>
        <dbReference type="PROSITE-ProRule" id="PRU00169"/>
    </source>
</evidence>
<dbReference type="GO" id="GO:0000976">
    <property type="term" value="F:transcription cis-regulatory region binding"/>
    <property type="evidence" value="ECO:0007669"/>
    <property type="project" value="TreeGrafter"/>
</dbReference>
<dbReference type="PANTHER" id="PTHR48111">
    <property type="entry name" value="REGULATOR OF RPOS"/>
    <property type="match status" value="1"/>
</dbReference>
<feature type="domain" description="Response regulatory" evidence="7">
    <location>
        <begin position="4"/>
        <end position="120"/>
    </location>
</feature>
<evidence type="ECO:0000256" key="1">
    <source>
        <dbReference type="ARBA" id="ARBA00022553"/>
    </source>
</evidence>
<keyword evidence="4" id="KW-0804">Transcription</keyword>
<evidence type="ECO:0000256" key="2">
    <source>
        <dbReference type="ARBA" id="ARBA00023015"/>
    </source>
</evidence>
<accession>A0A2W1JN85</accession>
<gene>
    <name evidence="8" type="primary">phoB_1</name>
    <name evidence="8" type="ORF">C1752_00791</name>
</gene>
<dbReference type="Pfam" id="PF00072">
    <property type="entry name" value="Response_reg"/>
    <property type="match status" value="1"/>
</dbReference>
<dbReference type="InterPro" id="IPR001789">
    <property type="entry name" value="Sig_transdc_resp-reg_receiver"/>
</dbReference>
<dbReference type="SMART" id="SM00448">
    <property type="entry name" value="REC"/>
    <property type="match status" value="1"/>
</dbReference>
<dbReference type="SUPFAM" id="SSF52172">
    <property type="entry name" value="CheY-like"/>
    <property type="match status" value="1"/>
</dbReference>
<keyword evidence="2" id="KW-0805">Transcription regulation</keyword>
<dbReference type="PROSITE" id="PS50110">
    <property type="entry name" value="RESPONSE_REGULATORY"/>
    <property type="match status" value="1"/>
</dbReference>
<evidence type="ECO:0000259" key="7">
    <source>
        <dbReference type="PROSITE" id="PS50110"/>
    </source>
</evidence>
<name>A0A2W1JN85_9CYAN</name>
<evidence type="ECO:0000256" key="4">
    <source>
        <dbReference type="ARBA" id="ARBA00023163"/>
    </source>
</evidence>
<dbReference type="Gene3D" id="3.40.50.2300">
    <property type="match status" value="1"/>
</dbReference>
<keyword evidence="1 5" id="KW-0597">Phosphoprotein</keyword>
<keyword evidence="3" id="KW-0238">DNA-binding</keyword>
<evidence type="ECO:0000256" key="3">
    <source>
        <dbReference type="ARBA" id="ARBA00023125"/>
    </source>
</evidence>
<keyword evidence="6" id="KW-0175">Coiled coil</keyword>
<dbReference type="PANTHER" id="PTHR48111:SF4">
    <property type="entry name" value="DNA-BINDING DUAL TRANSCRIPTIONAL REGULATOR OMPR"/>
    <property type="match status" value="1"/>
</dbReference>
<reference evidence="8 9" key="1">
    <citation type="journal article" date="2018" name="Sci. Rep.">
        <title>A novel species of the marine cyanobacterium Acaryochloris with a unique pigment content and lifestyle.</title>
        <authorList>
            <person name="Partensky F."/>
            <person name="Six C."/>
            <person name="Ratin M."/>
            <person name="Garczarek L."/>
            <person name="Vaulot D."/>
            <person name="Probert I."/>
            <person name="Calteau A."/>
            <person name="Gourvil P."/>
            <person name="Marie D."/>
            <person name="Grebert T."/>
            <person name="Bouchier C."/>
            <person name="Le Panse S."/>
            <person name="Gachenot M."/>
            <person name="Rodriguez F."/>
            <person name="Garrido J.L."/>
        </authorList>
    </citation>
    <scope>NUCLEOTIDE SEQUENCE [LARGE SCALE GENOMIC DNA]</scope>
    <source>
        <strain evidence="8 9">RCC1774</strain>
    </source>
</reference>
<dbReference type="GO" id="GO:0000156">
    <property type="term" value="F:phosphorelay response regulator activity"/>
    <property type="evidence" value="ECO:0007669"/>
    <property type="project" value="TreeGrafter"/>
</dbReference>
<proteinExistence type="predicted"/>
<dbReference type="GO" id="GO:0006355">
    <property type="term" value="P:regulation of DNA-templated transcription"/>
    <property type="evidence" value="ECO:0007669"/>
    <property type="project" value="TreeGrafter"/>
</dbReference>
<dbReference type="InterPro" id="IPR011006">
    <property type="entry name" value="CheY-like_superfamily"/>
</dbReference>
<evidence type="ECO:0000313" key="8">
    <source>
        <dbReference type="EMBL" id="PZD74749.1"/>
    </source>
</evidence>
<dbReference type="CDD" id="cd17574">
    <property type="entry name" value="REC_OmpR"/>
    <property type="match status" value="1"/>
</dbReference>
<feature type="modified residue" description="4-aspartylphosphate" evidence="5">
    <location>
        <position position="53"/>
    </location>
</feature>
<organism evidence="8 9">
    <name type="scientific">Acaryochloris thomasi RCC1774</name>
    <dbReference type="NCBI Taxonomy" id="1764569"/>
    <lineage>
        <taxon>Bacteria</taxon>
        <taxon>Bacillati</taxon>
        <taxon>Cyanobacteriota</taxon>
        <taxon>Cyanophyceae</taxon>
        <taxon>Acaryochloridales</taxon>
        <taxon>Acaryochloridaceae</taxon>
        <taxon>Acaryochloris</taxon>
        <taxon>Acaryochloris thomasi</taxon>
    </lineage>
</organism>
<protein>
    <submittedName>
        <fullName evidence="8">Phosphate regulon transcriptional regulatory protein PhoB</fullName>
    </submittedName>
</protein>
<dbReference type="GO" id="GO:0032993">
    <property type="term" value="C:protein-DNA complex"/>
    <property type="evidence" value="ECO:0007669"/>
    <property type="project" value="TreeGrafter"/>
</dbReference>
<dbReference type="Proteomes" id="UP000248857">
    <property type="component" value="Unassembled WGS sequence"/>
</dbReference>
<comment type="caution">
    <text evidence="8">The sequence shown here is derived from an EMBL/GenBank/DDBJ whole genome shotgun (WGS) entry which is preliminary data.</text>
</comment>
<sequence length="227" mass="25860">MMIKILVIEDEVAVRANIAELLHEEEYQVITAENGFVGILWAQEHLPDLIICDMMMPALDGRDVLKALREDSITESIPFIFLTARADKSDIRVGMNLGADDYLTKPFSRQELLETVEARLQKHQSHERRYQKAHERAASLQQQVQELQQGQENKVKDLEQRLQGAAPKLSKAIKLLINIPPGVYRNSCLELLQDTFDEEIVAIKELPDFSELSADNDLDLLQELSLI</sequence>
<dbReference type="AlphaFoldDB" id="A0A2W1JN85"/>